<dbReference type="AlphaFoldDB" id="A0A1Q9CW91"/>
<reference evidence="1 2" key="1">
    <citation type="submission" date="2016-02" db="EMBL/GenBank/DDBJ databases">
        <title>Genome analysis of coral dinoflagellate symbionts highlights evolutionary adaptations to a symbiotic lifestyle.</title>
        <authorList>
            <person name="Aranda M."/>
            <person name="Li Y."/>
            <person name="Liew Y.J."/>
            <person name="Baumgarten S."/>
            <person name="Simakov O."/>
            <person name="Wilson M."/>
            <person name="Piel J."/>
            <person name="Ashoor H."/>
            <person name="Bougouffa S."/>
            <person name="Bajic V.B."/>
            <person name="Ryu T."/>
            <person name="Ravasi T."/>
            <person name="Bayer T."/>
            <person name="Micklem G."/>
            <person name="Kim H."/>
            <person name="Bhak J."/>
            <person name="Lajeunesse T.C."/>
            <person name="Voolstra C.R."/>
        </authorList>
    </citation>
    <scope>NUCLEOTIDE SEQUENCE [LARGE SCALE GENOMIC DNA]</scope>
    <source>
        <strain evidence="1 2">CCMP2467</strain>
    </source>
</reference>
<accession>A0A1Q9CW91</accession>
<sequence length="259" mass="28840">MCLFVWYLTTECIGGSLGTAFGDPAWMIIALMIATAFAAALGMYMYMGVTLRAFSERVQALETQVDSQESELVNLRDKVVHLRQCLIDTSSQASQFAHGEQLQVNAKYDMAREIHGLKHDIKMLERELVKARAATAPPTAVYDTSERGHCYHHESCHHVRNNTNRPVADVRAVLCTRSHYRAGLRPMAIVPFRGSVTPTASRDRGAFAFLSFSAMQLQDRLINFTAQLVALLWLWPAVLAAKSASSIWKDVPGTKLRQG</sequence>
<proteinExistence type="predicted"/>
<dbReference type="EMBL" id="LSRX01000875">
    <property type="protein sequence ID" value="OLP87190.1"/>
    <property type="molecule type" value="Genomic_DNA"/>
</dbReference>
<comment type="caution">
    <text evidence="1">The sequence shown here is derived from an EMBL/GenBank/DDBJ whole genome shotgun (WGS) entry which is preliminary data.</text>
</comment>
<evidence type="ECO:0000313" key="2">
    <source>
        <dbReference type="Proteomes" id="UP000186817"/>
    </source>
</evidence>
<gene>
    <name evidence="1" type="ORF">AK812_SmicGene31633</name>
</gene>
<protein>
    <submittedName>
        <fullName evidence="1">Uncharacterized protein</fullName>
    </submittedName>
</protein>
<keyword evidence="2" id="KW-1185">Reference proteome</keyword>
<organism evidence="1 2">
    <name type="scientific">Symbiodinium microadriaticum</name>
    <name type="common">Dinoflagellate</name>
    <name type="synonym">Zooxanthella microadriatica</name>
    <dbReference type="NCBI Taxonomy" id="2951"/>
    <lineage>
        <taxon>Eukaryota</taxon>
        <taxon>Sar</taxon>
        <taxon>Alveolata</taxon>
        <taxon>Dinophyceae</taxon>
        <taxon>Suessiales</taxon>
        <taxon>Symbiodiniaceae</taxon>
        <taxon>Symbiodinium</taxon>
    </lineage>
</organism>
<name>A0A1Q9CW91_SYMMI</name>
<dbReference type="Proteomes" id="UP000186817">
    <property type="component" value="Unassembled WGS sequence"/>
</dbReference>
<evidence type="ECO:0000313" key="1">
    <source>
        <dbReference type="EMBL" id="OLP87190.1"/>
    </source>
</evidence>
<dbReference type="OrthoDB" id="422037at2759"/>